<keyword evidence="4" id="KW-1185">Reference proteome</keyword>
<dbReference type="Pfam" id="PF11052">
    <property type="entry name" value="Tr-sialidase_C"/>
    <property type="match status" value="1"/>
</dbReference>
<evidence type="ECO:0000313" key="3">
    <source>
        <dbReference type="EMBL" id="EKF29538.1"/>
    </source>
</evidence>
<feature type="domain" description="Trans-sialidase C-terminal" evidence="2">
    <location>
        <begin position="7"/>
        <end position="177"/>
    </location>
</feature>
<dbReference type="Gene3D" id="2.60.120.200">
    <property type="match status" value="1"/>
</dbReference>
<comment type="caution">
    <text evidence="3">The sequence shown here is derived from an EMBL/GenBank/DDBJ whole genome shotgun (WGS) entry which is preliminary data.</text>
</comment>
<dbReference type="EMBL" id="AHKC01012987">
    <property type="protein sequence ID" value="EKF29538.1"/>
    <property type="molecule type" value="Genomic_DNA"/>
</dbReference>
<dbReference type="SUPFAM" id="SSF49899">
    <property type="entry name" value="Concanavalin A-like lectins/glucanases"/>
    <property type="match status" value="1"/>
</dbReference>
<reference evidence="3 4" key="1">
    <citation type="journal article" date="2012" name="BMC Genomics">
        <title>Comparative genomic analysis of human infective Trypanosoma cruzi lineages with the bat-restricted subspecies T. cruzi marinkellei.</title>
        <authorList>
            <person name="Franzen O."/>
            <person name="Talavera-Lopez C."/>
            <person name="Ochaya S."/>
            <person name="Butler C.E."/>
            <person name="Messenger L.A."/>
            <person name="Lewis M.D."/>
            <person name="Llewellyn M.S."/>
            <person name="Marinkelle C.J."/>
            <person name="Tyler K.M."/>
            <person name="Miles M.A."/>
            <person name="Andersson B."/>
        </authorList>
    </citation>
    <scope>NUCLEOTIDE SEQUENCE [LARGE SCALE GENOMIC DNA]</scope>
    <source>
        <strain evidence="3 4">B7</strain>
    </source>
</reference>
<dbReference type="AlphaFoldDB" id="K2M3H4"/>
<protein>
    <submittedName>
        <fullName evidence="3">Trans-sialidase, putative</fullName>
    </submittedName>
</protein>
<accession>K2M3H4</accession>
<evidence type="ECO:0000259" key="2">
    <source>
        <dbReference type="Pfam" id="PF22925"/>
    </source>
</evidence>
<dbReference type="GO" id="GO:0004308">
    <property type="term" value="F:exo-alpha-sialidase activity"/>
    <property type="evidence" value="ECO:0007669"/>
    <property type="project" value="InterPro"/>
</dbReference>
<feature type="non-terminal residue" evidence="3">
    <location>
        <position position="1"/>
    </location>
</feature>
<feature type="compositionally biased region" description="Low complexity" evidence="1">
    <location>
        <begin position="201"/>
        <end position="220"/>
    </location>
</feature>
<sequence length="306" mass="31917">AEKKSAGANKSPYGVTFHRAWAEWPVGQQGENQLYHFANYNFTLMATVSIDNVAEGGSVPVMGATLNGDGNTVLLELSYNNEKKWQFSCGGQTTEKFSSTLGVEKTPHVVILVRSGNQSSAYVDGQRVGGPAPCTLGNTESKNISHFFIGGDGGSTVSREGVSVTVTNVLLYNRPLDGNEIGTLNSNKDTIQRLEKELAKNSSVSSGSVVPPTSPVNTTSQQNGTPSTPAVTNPTEQGQSMGSSNDASGGVEEGIDLQDRDVNAMALSSSLGNVSQGNDGDAGTMRGSGLLPSLLLLLGLWGFAAL</sequence>
<dbReference type="InterPro" id="IPR008377">
    <property type="entry name" value="Sialidase_trypan"/>
</dbReference>
<evidence type="ECO:0000256" key="1">
    <source>
        <dbReference type="SAM" id="MobiDB-lite"/>
    </source>
</evidence>
<gene>
    <name evidence="3" type="ORF">MOQ_006674</name>
</gene>
<dbReference type="PRINTS" id="PR01803">
    <property type="entry name" value="TCSIALIDASE"/>
</dbReference>
<evidence type="ECO:0000313" key="4">
    <source>
        <dbReference type="Proteomes" id="UP000007350"/>
    </source>
</evidence>
<feature type="region of interest" description="Disordered" evidence="1">
    <location>
        <begin position="198"/>
        <end position="252"/>
    </location>
</feature>
<dbReference type="InterPro" id="IPR013320">
    <property type="entry name" value="ConA-like_dom_sf"/>
</dbReference>
<feature type="compositionally biased region" description="Polar residues" evidence="1">
    <location>
        <begin position="221"/>
        <end position="247"/>
    </location>
</feature>
<dbReference type="InterPro" id="IPR021287">
    <property type="entry name" value="Trans-sialidase_CS"/>
</dbReference>
<dbReference type="Proteomes" id="UP000007350">
    <property type="component" value="Unassembled WGS sequence"/>
</dbReference>
<proteinExistence type="predicted"/>
<organism evidence="3 4">
    <name type="scientific">Trypanosoma cruzi marinkellei</name>
    <dbReference type="NCBI Taxonomy" id="85056"/>
    <lineage>
        <taxon>Eukaryota</taxon>
        <taxon>Discoba</taxon>
        <taxon>Euglenozoa</taxon>
        <taxon>Kinetoplastea</taxon>
        <taxon>Metakinetoplastina</taxon>
        <taxon>Trypanosomatida</taxon>
        <taxon>Trypanosomatidae</taxon>
        <taxon>Trypanosoma</taxon>
        <taxon>Schizotrypanum</taxon>
    </lineage>
</organism>
<dbReference type="InterPro" id="IPR055239">
    <property type="entry name" value="TS_C"/>
</dbReference>
<name>K2M3H4_TRYCR</name>
<dbReference type="Pfam" id="PF22925">
    <property type="entry name" value="TS_C"/>
    <property type="match status" value="1"/>
</dbReference>